<reference evidence="2" key="1">
    <citation type="submission" date="2022-01" db="EMBL/GenBank/DDBJ databases">
        <authorList>
            <person name="Braso-Vives M."/>
        </authorList>
    </citation>
    <scope>NUCLEOTIDE SEQUENCE</scope>
</reference>
<accession>A0A8J9ZQ00</accession>
<protein>
    <submittedName>
        <fullName evidence="2">Hypp2343 protein</fullName>
    </submittedName>
</protein>
<feature type="region of interest" description="Disordered" evidence="1">
    <location>
        <begin position="130"/>
        <end position="153"/>
    </location>
</feature>
<organism evidence="2 3">
    <name type="scientific">Branchiostoma lanceolatum</name>
    <name type="common">Common lancelet</name>
    <name type="synonym">Amphioxus lanceolatum</name>
    <dbReference type="NCBI Taxonomy" id="7740"/>
    <lineage>
        <taxon>Eukaryota</taxon>
        <taxon>Metazoa</taxon>
        <taxon>Chordata</taxon>
        <taxon>Cephalochordata</taxon>
        <taxon>Leptocardii</taxon>
        <taxon>Amphioxiformes</taxon>
        <taxon>Branchiostomatidae</taxon>
        <taxon>Branchiostoma</taxon>
    </lineage>
</organism>
<proteinExistence type="predicted"/>
<dbReference type="AlphaFoldDB" id="A0A8J9ZQ00"/>
<gene>
    <name evidence="2" type="primary">Hypp2343</name>
    <name evidence="2" type="ORF">BLAG_LOCUS16837</name>
</gene>
<name>A0A8J9ZQ00_BRALA</name>
<evidence type="ECO:0000313" key="3">
    <source>
        <dbReference type="Proteomes" id="UP000838412"/>
    </source>
</evidence>
<sequence>MGAAEPRANGVDSGRRVLCGRMGAFTKIRQKTNRSSIDRRASCSLRRGEDKCRREHREVLEVSATPGPCQWPRRLRSPPVTRDNFTSDIDRLAGETAGEERVDRSNPAVVPGNGSPPVVTARLRCARTSRVSVRGHRQDVPCERAGTPTGRPV</sequence>
<dbReference type="Proteomes" id="UP000838412">
    <property type="component" value="Chromosome 4"/>
</dbReference>
<feature type="region of interest" description="Disordered" evidence="1">
    <location>
        <begin position="94"/>
        <end position="117"/>
    </location>
</feature>
<evidence type="ECO:0000256" key="1">
    <source>
        <dbReference type="SAM" id="MobiDB-lite"/>
    </source>
</evidence>
<evidence type="ECO:0000313" key="2">
    <source>
        <dbReference type="EMBL" id="CAH1261411.1"/>
    </source>
</evidence>
<keyword evidence="3" id="KW-1185">Reference proteome</keyword>
<feature type="compositionally biased region" description="Basic and acidic residues" evidence="1">
    <location>
        <begin position="94"/>
        <end position="104"/>
    </location>
</feature>
<dbReference type="EMBL" id="OV696689">
    <property type="protein sequence ID" value="CAH1261411.1"/>
    <property type="molecule type" value="Genomic_DNA"/>
</dbReference>